<dbReference type="AlphaFoldDB" id="A0A834ZCR9"/>
<organism evidence="1 2">
    <name type="scientific">Tetracentron sinense</name>
    <name type="common">Spur-leaf</name>
    <dbReference type="NCBI Taxonomy" id="13715"/>
    <lineage>
        <taxon>Eukaryota</taxon>
        <taxon>Viridiplantae</taxon>
        <taxon>Streptophyta</taxon>
        <taxon>Embryophyta</taxon>
        <taxon>Tracheophyta</taxon>
        <taxon>Spermatophyta</taxon>
        <taxon>Magnoliopsida</taxon>
        <taxon>Trochodendrales</taxon>
        <taxon>Trochodendraceae</taxon>
        <taxon>Tetracentron</taxon>
    </lineage>
</organism>
<evidence type="ECO:0000313" key="2">
    <source>
        <dbReference type="Proteomes" id="UP000655225"/>
    </source>
</evidence>
<evidence type="ECO:0000313" key="1">
    <source>
        <dbReference type="EMBL" id="KAF8404472.1"/>
    </source>
</evidence>
<dbReference type="Proteomes" id="UP000655225">
    <property type="component" value="Unassembled WGS sequence"/>
</dbReference>
<reference evidence="1 2" key="1">
    <citation type="submission" date="2020-04" db="EMBL/GenBank/DDBJ databases">
        <title>Plant Genome Project.</title>
        <authorList>
            <person name="Zhang R.-G."/>
        </authorList>
    </citation>
    <scope>NUCLEOTIDE SEQUENCE [LARGE SCALE GENOMIC DNA]</scope>
    <source>
        <strain evidence="1">YNK0</strain>
        <tissue evidence="1">Leaf</tissue>
    </source>
</reference>
<dbReference type="EMBL" id="JABCRI010000006">
    <property type="protein sequence ID" value="KAF8404472.1"/>
    <property type="molecule type" value="Genomic_DNA"/>
</dbReference>
<protein>
    <submittedName>
        <fullName evidence="1">Uncharacterized protein</fullName>
    </submittedName>
</protein>
<dbReference type="OrthoDB" id="196131at2759"/>
<name>A0A834ZCR9_TETSI</name>
<proteinExistence type="predicted"/>
<keyword evidence="2" id="KW-1185">Reference proteome</keyword>
<accession>A0A834ZCR9</accession>
<gene>
    <name evidence="1" type="ORF">HHK36_009357</name>
</gene>
<comment type="caution">
    <text evidence="1">The sequence shown here is derived from an EMBL/GenBank/DDBJ whole genome shotgun (WGS) entry which is preliminary data.</text>
</comment>
<sequence length="137" mass="14745">MAEVVVPQQQEPTKVLGKEIEAGQAKLSPLPTVENSLYELPAGKEGVAQAFFTQNNKGLAGELVNVLREAGQIVQADLMKFGSHVKKKESKLCGANVKEIAVDAPKITFDNSDDEDSKVTATICFTRMATANVQVEL</sequence>